<dbReference type="EMBL" id="MFBH01000004">
    <property type="protein sequence ID" value="OGE00568.1"/>
    <property type="molecule type" value="Genomic_DNA"/>
</dbReference>
<evidence type="ECO:0000313" key="3">
    <source>
        <dbReference type="Proteomes" id="UP000178393"/>
    </source>
</evidence>
<dbReference type="Pfam" id="PF12666">
    <property type="entry name" value="PrgI"/>
    <property type="match status" value="1"/>
</dbReference>
<dbReference type="SUPFAM" id="SSF49464">
    <property type="entry name" value="Carboxypeptidase regulatory domain-like"/>
    <property type="match status" value="1"/>
</dbReference>
<organism evidence="2 3">
    <name type="scientific">Candidatus Curtissbacteria bacterium RIFCSPHIGHO2_12_41_11</name>
    <dbReference type="NCBI Taxonomy" id="1797718"/>
    <lineage>
        <taxon>Bacteria</taxon>
        <taxon>Candidatus Curtissiibacteriota</taxon>
    </lineage>
</organism>
<reference evidence="2 3" key="1">
    <citation type="journal article" date="2016" name="Nat. Commun.">
        <title>Thousands of microbial genomes shed light on interconnected biogeochemical processes in an aquifer system.</title>
        <authorList>
            <person name="Anantharaman K."/>
            <person name="Brown C.T."/>
            <person name="Hug L.A."/>
            <person name="Sharon I."/>
            <person name="Castelle C.J."/>
            <person name="Probst A.J."/>
            <person name="Thomas B.C."/>
            <person name="Singh A."/>
            <person name="Wilkins M.J."/>
            <person name="Karaoz U."/>
            <person name="Brodie E.L."/>
            <person name="Williams K.H."/>
            <person name="Hubbard S.S."/>
            <person name="Banfield J.F."/>
        </authorList>
    </citation>
    <scope>NUCLEOTIDE SEQUENCE [LARGE SCALE GENOMIC DNA]</scope>
</reference>
<dbReference type="Gene3D" id="2.60.40.1120">
    <property type="entry name" value="Carboxypeptidase-like, regulatory domain"/>
    <property type="match status" value="1"/>
</dbReference>
<gene>
    <name evidence="2" type="ORF">A2W45_03710</name>
</gene>
<keyword evidence="1" id="KW-0472">Membrane</keyword>
<dbReference type="InterPro" id="IPR008969">
    <property type="entry name" value="CarboxyPept-like_regulatory"/>
</dbReference>
<keyword evidence="1" id="KW-0812">Transmembrane</keyword>
<keyword evidence="1" id="KW-1133">Transmembrane helix</keyword>
<name>A0A1F5H8Z7_9BACT</name>
<dbReference type="Proteomes" id="UP000178393">
    <property type="component" value="Unassembled WGS sequence"/>
</dbReference>
<sequence>MEQHPVPQHIASFEFKLFGNLTVRQFVTLAIPMGIAALIFFSNLLTIIRLPLALIFGLLGLFAALVPIGGRPFDKWVVTFIKAILSPTQRVWIKEQKLPEFLNIVVSPPPGEEKIPEAVTAQGRERLFAYLRSLPKGEVSPFDVKEQIALQRLNLESAQGITPQGQLPKPILFSNVPYQGLGQIPTAPTPPEPTYAQVSLPQVETVPMVSMAQALPSEEYPEKLKEALPSLEPYRKITATVAPHAKPYVLPGLEKKLGQGFEKGTRPVELIKTPVAQLASDVNFSIENIIPIRTPDRRLKFLTGVGKTRVRKLHFAPPENFDLSKLPIRGEARFEISEELKKQLHFLENLPTAPLPKTKKVKPKTLTSLSVKPSPVKAVPKAARFVPKPIHAFGKPKDVSFKPQERQLTDSKMTISDQKTVRVSPASILPRAQIVPLTNRPNVISGLIADASGTPLEGAIVIVRDQNGIPLRALKTNKLGQFLSATSLNDGTYSIEIESELVEFNPVTINLTGQVLAPLEIKARAQSDWAKGVIN</sequence>
<accession>A0A1F5H8Z7</accession>
<comment type="caution">
    <text evidence="2">The sequence shown here is derived from an EMBL/GenBank/DDBJ whole genome shotgun (WGS) entry which is preliminary data.</text>
</comment>
<evidence type="ECO:0008006" key="4">
    <source>
        <dbReference type="Google" id="ProtNLM"/>
    </source>
</evidence>
<feature type="transmembrane region" description="Helical" evidence="1">
    <location>
        <begin position="21"/>
        <end position="41"/>
    </location>
</feature>
<evidence type="ECO:0000256" key="1">
    <source>
        <dbReference type="SAM" id="Phobius"/>
    </source>
</evidence>
<feature type="transmembrane region" description="Helical" evidence="1">
    <location>
        <begin position="47"/>
        <end position="66"/>
    </location>
</feature>
<protein>
    <recommendedName>
        <fullName evidence="4">PrgI family protein</fullName>
    </recommendedName>
</protein>
<dbReference type="AlphaFoldDB" id="A0A1F5H8Z7"/>
<proteinExistence type="predicted"/>
<dbReference type="InterPro" id="IPR024414">
    <property type="entry name" value="Uncharacterised_PrgI"/>
</dbReference>
<evidence type="ECO:0000313" key="2">
    <source>
        <dbReference type="EMBL" id="OGE00568.1"/>
    </source>
</evidence>